<dbReference type="GO" id="GO:0003333">
    <property type="term" value="P:amino acid transmembrane transport"/>
    <property type="evidence" value="ECO:0007669"/>
    <property type="project" value="InterPro"/>
</dbReference>
<organism evidence="9 10">
    <name type="scientific">Seminavis robusta</name>
    <dbReference type="NCBI Taxonomy" id="568900"/>
    <lineage>
        <taxon>Eukaryota</taxon>
        <taxon>Sar</taxon>
        <taxon>Stramenopiles</taxon>
        <taxon>Ochrophyta</taxon>
        <taxon>Bacillariophyta</taxon>
        <taxon>Bacillariophyceae</taxon>
        <taxon>Bacillariophycidae</taxon>
        <taxon>Naviculales</taxon>
        <taxon>Naviculaceae</taxon>
        <taxon>Seminavis</taxon>
    </lineage>
</organism>
<keyword evidence="10" id="KW-1185">Reference proteome</keyword>
<evidence type="ECO:0000313" key="10">
    <source>
        <dbReference type="Proteomes" id="UP001153069"/>
    </source>
</evidence>
<accession>A0A9N8DED8</accession>
<dbReference type="Pfam" id="PF03222">
    <property type="entry name" value="Trp_Tyr_perm"/>
    <property type="match status" value="1"/>
</dbReference>
<evidence type="ECO:0000256" key="3">
    <source>
        <dbReference type="ARBA" id="ARBA00022475"/>
    </source>
</evidence>
<proteinExistence type="predicted"/>
<keyword evidence="3" id="KW-1003">Cell membrane</keyword>
<keyword evidence="5 8" id="KW-0812">Transmembrane</keyword>
<keyword evidence="6 8" id="KW-1133">Transmembrane helix</keyword>
<evidence type="ECO:0000256" key="5">
    <source>
        <dbReference type="ARBA" id="ARBA00022692"/>
    </source>
</evidence>
<protein>
    <submittedName>
        <fullName evidence="9">Tyrosine-specific transport protein</fullName>
    </submittedName>
</protein>
<feature type="transmembrane region" description="Helical" evidence="8">
    <location>
        <begin position="428"/>
        <end position="449"/>
    </location>
</feature>
<dbReference type="Gene3D" id="1.20.1740.10">
    <property type="entry name" value="Amino acid/polyamine transporter I"/>
    <property type="match status" value="1"/>
</dbReference>
<sequence length="572" mass="60620">MTSTKYINNSISLSVAVGLLALGTQKEVSALLVTPTLHSQQARRHRGESNSYQRAQTQLMVSQTTDEVTGSRLFEEQEQALTSSEIGTIAGEEETRGMPDLLADLQETIGKVDDDRIIYPELQTGEVPRLYSSLSYERTEEGKVVKAVHAEGSVMGAAALVAGTTIGAGVLALPTATAAAGFVPSTFALGIAWLYMTISGLLIAELTLNRIGSSGRPGLGLLELYENSLGKNVGRIGSAAYFFLHYAIMVAYVAQGGSNIAGYMESLGLGDLASSVPGFGQLAFAGTCGAILYAVNSATVEKINNTLVFGVVASFLAIVGIGSSTADFGALIDPAFQHPEEVVNCFPILFLSLVYQNVVPTVVSQLEGDRNKITTSVIAGTTVPFIMFLMFNGVVLGNALSTGVDLTSGVNPVSLLQSNGDGSVVGDLVSGFSMLAVITSMIGFTYGLLDAWTDVFNIPTEGKEFERWKAPLFGLVFVPPVALSVANPDIFYDALDYAGAFGVSTLFLLLPPFMVWQERYGKEKAPLATKPMVPFGKIPLASMYKAAGTLILEQGAEKLGVFEYLSQHLPSF</sequence>
<gene>
    <name evidence="9" type="ORF">SEMRO_83_G044590.1</name>
</gene>
<feature type="transmembrane region" description="Helical" evidence="8">
    <location>
        <begin position="375"/>
        <end position="396"/>
    </location>
</feature>
<dbReference type="EMBL" id="CAICTM010000082">
    <property type="protein sequence ID" value="CAB9500436.1"/>
    <property type="molecule type" value="Genomic_DNA"/>
</dbReference>
<feature type="transmembrane region" description="Helical" evidence="8">
    <location>
        <begin position="274"/>
        <end position="295"/>
    </location>
</feature>
<reference evidence="9" key="1">
    <citation type="submission" date="2020-06" db="EMBL/GenBank/DDBJ databases">
        <authorList>
            <consortium name="Plant Systems Biology data submission"/>
        </authorList>
    </citation>
    <scope>NUCLEOTIDE SEQUENCE</scope>
    <source>
        <strain evidence="9">D6</strain>
    </source>
</reference>
<evidence type="ECO:0000256" key="7">
    <source>
        <dbReference type="ARBA" id="ARBA00023136"/>
    </source>
</evidence>
<evidence type="ECO:0000256" key="2">
    <source>
        <dbReference type="ARBA" id="ARBA00022448"/>
    </source>
</evidence>
<dbReference type="GO" id="GO:0005886">
    <property type="term" value="C:plasma membrane"/>
    <property type="evidence" value="ECO:0007669"/>
    <property type="project" value="UniProtKB-SubCell"/>
</dbReference>
<evidence type="ECO:0000256" key="6">
    <source>
        <dbReference type="ARBA" id="ARBA00022989"/>
    </source>
</evidence>
<evidence type="ECO:0000313" key="9">
    <source>
        <dbReference type="EMBL" id="CAB9500436.1"/>
    </source>
</evidence>
<dbReference type="InterPro" id="IPR018227">
    <property type="entry name" value="Amino_acid_transport_2"/>
</dbReference>
<keyword evidence="2" id="KW-0813">Transport</keyword>
<dbReference type="Proteomes" id="UP001153069">
    <property type="component" value="Unassembled WGS sequence"/>
</dbReference>
<feature type="transmembrane region" description="Helical" evidence="8">
    <location>
        <begin position="470"/>
        <end position="491"/>
    </location>
</feature>
<feature type="transmembrane region" description="Helical" evidence="8">
    <location>
        <begin position="307"/>
        <end position="326"/>
    </location>
</feature>
<feature type="transmembrane region" description="Helical" evidence="8">
    <location>
        <begin position="497"/>
        <end position="516"/>
    </location>
</feature>
<comment type="subcellular location">
    <subcellularLocation>
        <location evidence="1">Cell inner membrane</location>
        <topology evidence="1">Multi-pass membrane protein</topology>
    </subcellularLocation>
</comment>
<dbReference type="OrthoDB" id="204942at2759"/>
<evidence type="ECO:0000256" key="8">
    <source>
        <dbReference type="SAM" id="Phobius"/>
    </source>
</evidence>
<dbReference type="AlphaFoldDB" id="A0A9N8DED8"/>
<name>A0A9N8DED8_9STRA</name>
<feature type="transmembrane region" description="Helical" evidence="8">
    <location>
        <begin position="346"/>
        <end position="363"/>
    </location>
</feature>
<dbReference type="PANTHER" id="PTHR32195">
    <property type="entry name" value="OS07G0662800 PROTEIN"/>
    <property type="match status" value="1"/>
</dbReference>
<comment type="caution">
    <text evidence="9">The sequence shown here is derived from an EMBL/GenBank/DDBJ whole genome shotgun (WGS) entry which is preliminary data.</text>
</comment>
<keyword evidence="7 8" id="KW-0472">Membrane</keyword>
<evidence type="ECO:0000256" key="1">
    <source>
        <dbReference type="ARBA" id="ARBA00004429"/>
    </source>
</evidence>
<feature type="transmembrane region" description="Helical" evidence="8">
    <location>
        <begin position="233"/>
        <end position="254"/>
    </location>
</feature>
<keyword evidence="4" id="KW-0997">Cell inner membrane</keyword>
<dbReference type="PANTHER" id="PTHR32195:SF26">
    <property type="entry name" value="TRYPTOPHAN OR TYROSINE TRANSPORTER PROTEIN"/>
    <property type="match status" value="1"/>
</dbReference>
<feature type="transmembrane region" description="Helical" evidence="8">
    <location>
        <begin position="192"/>
        <end position="212"/>
    </location>
</feature>
<evidence type="ECO:0000256" key="4">
    <source>
        <dbReference type="ARBA" id="ARBA00022519"/>
    </source>
</evidence>